<keyword evidence="2" id="KW-1185">Reference proteome</keyword>
<protein>
    <recommendedName>
        <fullName evidence="3">Leucine rich repeat (LRR) protein</fullName>
    </recommendedName>
</protein>
<evidence type="ECO:0008006" key="3">
    <source>
        <dbReference type="Google" id="ProtNLM"/>
    </source>
</evidence>
<accession>A0ABN1RQ79</accession>
<sequence>MIDFDGLRADGSWRLTWSGGLIEEAVFRLVPETASGRRALVERLGADASDPEQWEAALIEALLTDPASAGLRGLELHLTDFHHSARRAARALAGRRREQLTSMYFGHDFTYLYENGTTSTGGTFDPLGRLHEGFADDTGSGLWEALPALRELTAEGGLLFDDIDGDALASLTELRLRGAVLADGAVFPRRAPGVVTLALEIGSDVFGTACPVEQLDELDPVGYPALRHLDLSCAEFDAGDFATLRTLAESPILPQLESLEIKSLWIEEHETDGDPLEALAELAPAFAHLALTVADGVDIEDAADVLPLRTC</sequence>
<name>A0ABN1RQ79_9ACTN</name>
<evidence type="ECO:0000313" key="1">
    <source>
        <dbReference type="EMBL" id="GAA0961566.1"/>
    </source>
</evidence>
<reference evidence="1 2" key="1">
    <citation type="journal article" date="2019" name="Int. J. Syst. Evol. Microbiol.">
        <title>The Global Catalogue of Microorganisms (GCM) 10K type strain sequencing project: providing services to taxonomists for standard genome sequencing and annotation.</title>
        <authorList>
            <consortium name="The Broad Institute Genomics Platform"/>
            <consortium name="The Broad Institute Genome Sequencing Center for Infectious Disease"/>
            <person name="Wu L."/>
            <person name="Ma J."/>
        </authorList>
    </citation>
    <scope>NUCLEOTIDE SEQUENCE [LARGE SCALE GENOMIC DNA]</scope>
    <source>
        <strain evidence="1 2">JCM 10696</strain>
    </source>
</reference>
<dbReference type="Gene3D" id="3.80.10.10">
    <property type="entry name" value="Ribonuclease Inhibitor"/>
    <property type="match status" value="1"/>
</dbReference>
<dbReference type="EMBL" id="BAAAHH010000026">
    <property type="protein sequence ID" value="GAA0961566.1"/>
    <property type="molecule type" value="Genomic_DNA"/>
</dbReference>
<evidence type="ECO:0000313" key="2">
    <source>
        <dbReference type="Proteomes" id="UP001500665"/>
    </source>
</evidence>
<organism evidence="1 2">
    <name type="scientific">Actinocorallia libanotica</name>
    <dbReference type="NCBI Taxonomy" id="46162"/>
    <lineage>
        <taxon>Bacteria</taxon>
        <taxon>Bacillati</taxon>
        <taxon>Actinomycetota</taxon>
        <taxon>Actinomycetes</taxon>
        <taxon>Streptosporangiales</taxon>
        <taxon>Thermomonosporaceae</taxon>
        <taxon>Actinocorallia</taxon>
    </lineage>
</organism>
<dbReference type="InterPro" id="IPR032675">
    <property type="entry name" value="LRR_dom_sf"/>
</dbReference>
<dbReference type="RefSeq" id="WP_344243813.1">
    <property type="nucleotide sequence ID" value="NZ_BAAAHH010000026.1"/>
</dbReference>
<comment type="caution">
    <text evidence="1">The sequence shown here is derived from an EMBL/GenBank/DDBJ whole genome shotgun (WGS) entry which is preliminary data.</text>
</comment>
<proteinExistence type="predicted"/>
<dbReference type="Proteomes" id="UP001500665">
    <property type="component" value="Unassembled WGS sequence"/>
</dbReference>
<gene>
    <name evidence="1" type="ORF">GCM10009550_54320</name>
</gene>